<feature type="region of interest" description="Disordered" evidence="2">
    <location>
        <begin position="250"/>
        <end position="304"/>
    </location>
</feature>
<accession>A0AAD4F483</accession>
<sequence>MAASPFVPTFTGFVATTVDAALLVQAAIAGRLPHVATRPDNVRYRQLARSGTVVVFGPGIQRWREGLSWTPRRALGNGFDVYREKTSTGARLSDTDKWKERLCREVLAPFVGPNVADGTCKRRGLVKKTIAFTIGGQRWGVVAYYNITDAAYKVLRRPRDDPALGQMLLAGGLSPEFWNQGAQRSARARVVVMVDDGNAHPASRSPFWVRAQPVDPGQFVPFVGFCLRPSPVPSQQLALSAAGGNFAAPSVPTPSAPVSSVSARSAPVPVGPARSAPAPSSSRPVTRRRALLGPVPLPGPDGSVEIEIGTEDWLAEVPRLLDEMFPPPLAAAAAGDAEVGDGGGVVNWEKEAARVMEQIALEGELEFTEEEVLRFMGGGMDGDGDVVMEDV</sequence>
<dbReference type="InterPro" id="IPR018608">
    <property type="entry name" value="Gti1/Pac2"/>
</dbReference>
<name>A0AAD4F483_9PEZI</name>
<evidence type="ECO:0000313" key="4">
    <source>
        <dbReference type="Proteomes" id="UP001197093"/>
    </source>
</evidence>
<evidence type="ECO:0000256" key="1">
    <source>
        <dbReference type="ARBA" id="ARBA00008359"/>
    </source>
</evidence>
<evidence type="ECO:0000313" key="3">
    <source>
        <dbReference type="EMBL" id="KAG7290498.1"/>
    </source>
</evidence>
<dbReference type="AlphaFoldDB" id="A0AAD4F483"/>
<proteinExistence type="inferred from homology"/>
<dbReference type="Pfam" id="PF09729">
    <property type="entry name" value="Gti1_Pac2"/>
    <property type="match status" value="1"/>
</dbReference>
<organism evidence="3 4">
    <name type="scientific">Staphylotrichum longicolle</name>
    <dbReference type="NCBI Taxonomy" id="669026"/>
    <lineage>
        <taxon>Eukaryota</taxon>
        <taxon>Fungi</taxon>
        <taxon>Dikarya</taxon>
        <taxon>Ascomycota</taxon>
        <taxon>Pezizomycotina</taxon>
        <taxon>Sordariomycetes</taxon>
        <taxon>Sordariomycetidae</taxon>
        <taxon>Sordariales</taxon>
        <taxon>Chaetomiaceae</taxon>
        <taxon>Staphylotrichum</taxon>
    </lineage>
</organism>
<comment type="similarity">
    <text evidence="1">Belongs to the MIT1/WOR1 family.</text>
</comment>
<reference evidence="3" key="1">
    <citation type="submission" date="2023-02" db="EMBL/GenBank/DDBJ databases">
        <authorList>
            <person name="Palmer J.M."/>
        </authorList>
    </citation>
    <scope>NUCLEOTIDE SEQUENCE</scope>
    <source>
        <strain evidence="3">FW57</strain>
    </source>
</reference>
<dbReference type="PANTHER" id="PTHR28027:SF2">
    <property type="entry name" value="TRANSCRIPTIONAL REGULATOR MIT1"/>
    <property type="match status" value="1"/>
</dbReference>
<dbReference type="Proteomes" id="UP001197093">
    <property type="component" value="Unassembled WGS sequence"/>
</dbReference>
<dbReference type="GO" id="GO:0003677">
    <property type="term" value="F:DNA binding"/>
    <property type="evidence" value="ECO:0007669"/>
    <property type="project" value="TreeGrafter"/>
</dbReference>
<dbReference type="EMBL" id="JAHCVI010000001">
    <property type="protein sequence ID" value="KAG7290498.1"/>
    <property type="molecule type" value="Genomic_DNA"/>
</dbReference>
<evidence type="ECO:0000256" key="2">
    <source>
        <dbReference type="SAM" id="MobiDB-lite"/>
    </source>
</evidence>
<comment type="caution">
    <text evidence="3">The sequence shown here is derived from an EMBL/GenBank/DDBJ whole genome shotgun (WGS) entry which is preliminary data.</text>
</comment>
<protein>
    <submittedName>
        <fullName evidence="3">Uncharacterized protein</fullName>
    </submittedName>
</protein>
<gene>
    <name evidence="3" type="ORF">NEMBOFW57_000500</name>
</gene>
<keyword evidence="4" id="KW-1185">Reference proteome</keyword>
<dbReference type="PANTHER" id="PTHR28027">
    <property type="entry name" value="TRANSCRIPTIONAL REGULATOR MIT1"/>
    <property type="match status" value="1"/>
</dbReference>
<feature type="compositionally biased region" description="Low complexity" evidence="2">
    <location>
        <begin position="256"/>
        <end position="284"/>
    </location>
</feature>